<dbReference type="InterPro" id="IPR051792">
    <property type="entry name" value="GGT_bact"/>
</dbReference>
<dbReference type="PANTHER" id="PTHR43199">
    <property type="entry name" value="GLUTATHIONE HYDROLASE"/>
    <property type="match status" value="1"/>
</dbReference>
<evidence type="ECO:0000256" key="4">
    <source>
        <dbReference type="ARBA" id="ARBA00023145"/>
    </source>
</evidence>
<dbReference type="GO" id="GO:0016740">
    <property type="term" value="F:transferase activity"/>
    <property type="evidence" value="ECO:0007669"/>
    <property type="project" value="UniProtKB-KW"/>
</dbReference>
<dbReference type="SUPFAM" id="SSF56235">
    <property type="entry name" value="N-terminal nucleophile aminohydrolases (Ntn hydrolases)"/>
    <property type="match status" value="1"/>
</dbReference>
<protein>
    <submittedName>
        <fullName evidence="6">Gamma-glutamyltransferase</fullName>
    </submittedName>
</protein>
<evidence type="ECO:0000256" key="3">
    <source>
        <dbReference type="ARBA" id="ARBA00022801"/>
    </source>
</evidence>
<keyword evidence="4" id="KW-0865">Zymogen</keyword>
<dbReference type="EMBL" id="JACNLK010000043">
    <property type="protein sequence ID" value="MBC8208514.1"/>
    <property type="molecule type" value="Genomic_DNA"/>
</dbReference>
<accession>A0A8J6N850</accession>
<dbReference type="InterPro" id="IPR029055">
    <property type="entry name" value="Ntn_hydrolases_N"/>
</dbReference>
<comment type="caution">
    <text evidence="6">The sequence shown here is derived from an EMBL/GenBank/DDBJ whole genome shotgun (WGS) entry which is preliminary data.</text>
</comment>
<evidence type="ECO:0000256" key="1">
    <source>
        <dbReference type="ARBA" id="ARBA00009381"/>
    </source>
</evidence>
<gene>
    <name evidence="6" type="ORF">H8E79_05040</name>
</gene>
<dbReference type="Pfam" id="PF01019">
    <property type="entry name" value="G_glu_transpept"/>
    <property type="match status" value="2"/>
</dbReference>
<proteinExistence type="inferred from homology"/>
<feature type="region of interest" description="Disordered" evidence="5">
    <location>
        <begin position="1"/>
        <end position="20"/>
    </location>
</feature>
<comment type="similarity">
    <text evidence="1">Belongs to the gamma-glutamyltransferase family.</text>
</comment>
<dbReference type="InterPro" id="IPR043137">
    <property type="entry name" value="GGT_ssub_C"/>
</dbReference>
<name>A0A8J6N850_9BACT</name>
<evidence type="ECO:0000256" key="2">
    <source>
        <dbReference type="ARBA" id="ARBA00022679"/>
    </source>
</evidence>
<evidence type="ECO:0000256" key="5">
    <source>
        <dbReference type="SAM" id="MobiDB-lite"/>
    </source>
</evidence>
<evidence type="ECO:0000313" key="7">
    <source>
        <dbReference type="Proteomes" id="UP000599024"/>
    </source>
</evidence>
<dbReference type="AlphaFoldDB" id="A0A8J6N850"/>
<keyword evidence="2" id="KW-0808">Transferase</keyword>
<dbReference type="GO" id="GO:0016787">
    <property type="term" value="F:hydrolase activity"/>
    <property type="evidence" value="ECO:0007669"/>
    <property type="project" value="UniProtKB-KW"/>
</dbReference>
<dbReference type="Gene3D" id="3.60.20.40">
    <property type="match status" value="1"/>
</dbReference>
<evidence type="ECO:0000313" key="6">
    <source>
        <dbReference type="EMBL" id="MBC8208514.1"/>
    </source>
</evidence>
<dbReference type="PANTHER" id="PTHR43199:SF1">
    <property type="entry name" value="GLUTATHIONE HYDROLASE PROENZYME"/>
    <property type="match status" value="1"/>
</dbReference>
<keyword evidence="3" id="KW-0378">Hydrolase</keyword>
<dbReference type="PRINTS" id="PR01210">
    <property type="entry name" value="GGTRANSPTASE"/>
</dbReference>
<reference evidence="6 7" key="1">
    <citation type="submission" date="2020-08" db="EMBL/GenBank/DDBJ databases">
        <title>Bridging the membrane lipid divide: bacteria of the FCB group superphylum have the potential to synthesize archaeal ether lipids.</title>
        <authorList>
            <person name="Villanueva L."/>
            <person name="Von Meijenfeldt F.A.B."/>
            <person name="Westbye A.B."/>
            <person name="Yadav S."/>
            <person name="Hopmans E.C."/>
            <person name="Dutilh B.E."/>
            <person name="Sinninghe Damste J.S."/>
        </authorList>
    </citation>
    <scope>NUCLEOTIDE SEQUENCE [LARGE SCALE GENOMIC DNA]</scope>
    <source>
        <strain evidence="6">NIOZ-UU81</strain>
    </source>
</reference>
<sequence length="500" mass="54353">MTNTEKQRHSSSPPQDIAASGHPLVSKVAIDILDQKGNAFDAVVAAAFVSTIVEPTLTSLGGGGFLLARSHNGFTKIYDFFTNTPGLGLDTSELEPHFFPVTISFSGSDQNFNIGLGSVAVPGTLKGLLHVHDRLGSLKLDKILAPAIFMARNGVPLNNHQAYFNGLLEPILNLSRRSRKIFAPHGKFLGSGDLFFNVKLADFLEQFSRGTAQTFYEKSAASRIEQEMEAMEGLLTTSDLLSYEVMERSPLNGQYRKMQFLSNPEPSFGGSLISLALQELEKYSLRGIDPLDPDYLLIHAHVQLAVEKKRSQQQGNSLQTKAFNRGTTHISIVDRNGNVAAMTNSNGEGSGYIAPECGIMLNNMMGEDDLHPEGFHACQSGVRVASMMSPSLLLDGDQVKLIIGSGGSKRIRTAISQVITLIMDCGLSAQDAVNFPRLHWDGQFFQVEPGFSQESLKRLKELGPINEWNEKNVYFGGVHAVVPGRGGGADQRRGGAVSMR</sequence>
<organism evidence="6 7">
    <name type="scientific">Candidatus Desulfatifera sulfidica</name>
    <dbReference type="NCBI Taxonomy" id="2841691"/>
    <lineage>
        <taxon>Bacteria</taxon>
        <taxon>Pseudomonadati</taxon>
        <taxon>Thermodesulfobacteriota</taxon>
        <taxon>Desulfobulbia</taxon>
        <taxon>Desulfobulbales</taxon>
        <taxon>Desulfobulbaceae</taxon>
        <taxon>Candidatus Desulfatifera</taxon>
    </lineage>
</organism>
<dbReference type="Proteomes" id="UP000599024">
    <property type="component" value="Unassembled WGS sequence"/>
</dbReference>